<organism evidence="1 2">
    <name type="scientific">Leptospira alstonii serovar Sichuan str. 79601</name>
    <dbReference type="NCBI Taxonomy" id="1218565"/>
    <lineage>
        <taxon>Bacteria</taxon>
        <taxon>Pseudomonadati</taxon>
        <taxon>Spirochaetota</taxon>
        <taxon>Spirochaetia</taxon>
        <taxon>Leptospirales</taxon>
        <taxon>Leptospiraceae</taxon>
        <taxon>Leptospira</taxon>
    </lineage>
</organism>
<dbReference type="EMBL" id="ANIK01000010">
    <property type="protein sequence ID" value="EMJ97098.1"/>
    <property type="molecule type" value="Genomic_DNA"/>
</dbReference>
<comment type="caution">
    <text evidence="1">The sequence shown here is derived from an EMBL/GenBank/DDBJ whole genome shotgun (WGS) entry which is preliminary data.</text>
</comment>
<dbReference type="AlphaFoldDB" id="M6D780"/>
<accession>M6D780</accession>
<proteinExistence type="predicted"/>
<evidence type="ECO:0000313" key="1">
    <source>
        <dbReference type="EMBL" id="EMJ97098.1"/>
    </source>
</evidence>
<protein>
    <submittedName>
        <fullName evidence="1">Uncharacterized protein</fullName>
    </submittedName>
</protein>
<name>M6D780_9LEPT</name>
<gene>
    <name evidence="1" type="ORF">LEP1GSC194_2217</name>
</gene>
<dbReference type="Proteomes" id="UP000011988">
    <property type="component" value="Unassembled WGS sequence"/>
</dbReference>
<evidence type="ECO:0000313" key="2">
    <source>
        <dbReference type="Proteomes" id="UP000011988"/>
    </source>
</evidence>
<reference evidence="1 2" key="1">
    <citation type="submission" date="2013-01" db="EMBL/GenBank/DDBJ databases">
        <authorList>
            <person name="Harkins D.M."/>
            <person name="Durkin A.S."/>
            <person name="Brinkac L.M."/>
            <person name="Haft D.H."/>
            <person name="Selengut J.D."/>
            <person name="Sanka R."/>
            <person name="DePew J."/>
            <person name="Purushe J."/>
            <person name="Galloway R.L."/>
            <person name="Vinetz J.M."/>
            <person name="Sutton G.G."/>
            <person name="Nierman W.C."/>
            <person name="Fouts D.E."/>
        </authorList>
    </citation>
    <scope>NUCLEOTIDE SEQUENCE [LARGE SCALE GENOMIC DNA]</scope>
    <source>
        <strain evidence="1 2">79601</strain>
    </source>
</reference>
<dbReference type="PATRIC" id="fig|1218565.3.peg.649"/>
<sequence length="45" mass="5667">MQMKMGFHSHPYRSENHDILQRVLLRFIRDFLRNFEIEFQSRLKT</sequence>